<dbReference type="Proteomes" id="UP000549617">
    <property type="component" value="Unassembled WGS sequence"/>
</dbReference>
<name>A0A7W9AG05_9SPHN</name>
<dbReference type="RefSeq" id="WP_184015367.1">
    <property type="nucleotide sequence ID" value="NZ_JACIJC010000001.1"/>
</dbReference>
<protein>
    <submittedName>
        <fullName evidence="3">Selenocysteine lyase/cysteine desulfurase</fullName>
    </submittedName>
</protein>
<dbReference type="InterPro" id="IPR015424">
    <property type="entry name" value="PyrdxlP-dep_Trfase"/>
</dbReference>
<dbReference type="Gene3D" id="3.40.640.10">
    <property type="entry name" value="Type I PLP-dependent aspartate aminotransferase-like (Major domain)"/>
    <property type="match status" value="1"/>
</dbReference>
<comment type="caution">
    <text evidence="3">The sequence shown here is derived from an EMBL/GenBank/DDBJ whole genome shotgun (WGS) entry which is preliminary data.</text>
</comment>
<feature type="domain" description="Aminotransferase class V" evidence="2">
    <location>
        <begin position="59"/>
        <end position="352"/>
    </location>
</feature>
<proteinExistence type="predicted"/>
<dbReference type="PANTHER" id="PTHR43586">
    <property type="entry name" value="CYSTEINE DESULFURASE"/>
    <property type="match status" value="1"/>
</dbReference>
<dbReference type="SUPFAM" id="SSF53383">
    <property type="entry name" value="PLP-dependent transferases"/>
    <property type="match status" value="1"/>
</dbReference>
<evidence type="ECO:0000259" key="2">
    <source>
        <dbReference type="Pfam" id="PF00266"/>
    </source>
</evidence>
<sequence length="387" mass="41763">MNLDFDIAAFRSHFASLPRLTYLNSGSYGLLAGSVRTAFDSYLDGRVTRGADWGGWVGALEETRGHMAALLGVDADEMAITGSASAGINALASAFDFSGPRNKVVVTNFDFPTSAQIWHAQERVGAEVVHVPEAGDGFIPLEHFERVIDERTAIVVLSQLCYRHGGRIPDTDIQAIAKMAHDMGALVMLDSYQIVGTTPVLPRDLDVDFCVGGMLKYLLGTAGIGYLYVRRSLIDRLVPRTSGWFAQAEIDAMDIFANDPSPTARRFEGGTPPVANCIATVAGLKLVRDTGLQAISTQIKTVTRHTMESLREAGIACNNPDMDDHRGPLISIQTSDENALVSALAAQNIVTSRRDGRLRAGFHAYNDAADADTFVAALIDKRHLING</sequence>
<dbReference type="InterPro" id="IPR015421">
    <property type="entry name" value="PyrdxlP-dep_Trfase_major"/>
</dbReference>
<accession>A0A7W9AG05</accession>
<dbReference type="InterPro" id="IPR000192">
    <property type="entry name" value="Aminotrans_V_dom"/>
</dbReference>
<dbReference type="EMBL" id="JACIJC010000001">
    <property type="protein sequence ID" value="MBB5684774.1"/>
    <property type="molecule type" value="Genomic_DNA"/>
</dbReference>
<organism evidence="3 4">
    <name type="scientific">Sphingobium boeckii</name>
    <dbReference type="NCBI Taxonomy" id="1082345"/>
    <lineage>
        <taxon>Bacteria</taxon>
        <taxon>Pseudomonadati</taxon>
        <taxon>Pseudomonadota</taxon>
        <taxon>Alphaproteobacteria</taxon>
        <taxon>Sphingomonadales</taxon>
        <taxon>Sphingomonadaceae</taxon>
        <taxon>Sphingobium</taxon>
    </lineage>
</organism>
<dbReference type="GO" id="GO:0016829">
    <property type="term" value="F:lyase activity"/>
    <property type="evidence" value="ECO:0007669"/>
    <property type="project" value="UniProtKB-KW"/>
</dbReference>
<keyword evidence="1" id="KW-0663">Pyridoxal phosphate</keyword>
<keyword evidence="4" id="KW-1185">Reference proteome</keyword>
<reference evidence="3 4" key="1">
    <citation type="submission" date="2020-08" db="EMBL/GenBank/DDBJ databases">
        <title>Genomic Encyclopedia of Type Strains, Phase IV (KMG-IV): sequencing the most valuable type-strain genomes for metagenomic binning, comparative biology and taxonomic classification.</title>
        <authorList>
            <person name="Goeker M."/>
        </authorList>
    </citation>
    <scope>NUCLEOTIDE SEQUENCE [LARGE SCALE GENOMIC DNA]</scope>
    <source>
        <strain evidence="3 4">DSM 25079</strain>
    </source>
</reference>
<evidence type="ECO:0000313" key="3">
    <source>
        <dbReference type="EMBL" id="MBB5684774.1"/>
    </source>
</evidence>
<dbReference type="PANTHER" id="PTHR43586:SF15">
    <property type="entry name" value="BLR3095 PROTEIN"/>
    <property type="match status" value="1"/>
</dbReference>
<evidence type="ECO:0000313" key="4">
    <source>
        <dbReference type="Proteomes" id="UP000549617"/>
    </source>
</evidence>
<dbReference type="Gene3D" id="3.90.1150.10">
    <property type="entry name" value="Aspartate Aminotransferase, domain 1"/>
    <property type="match status" value="1"/>
</dbReference>
<keyword evidence="3" id="KW-0456">Lyase</keyword>
<dbReference type="Pfam" id="PF00266">
    <property type="entry name" value="Aminotran_5"/>
    <property type="match status" value="1"/>
</dbReference>
<gene>
    <name evidence="3" type="ORF">FHS49_000765</name>
</gene>
<evidence type="ECO:0000256" key="1">
    <source>
        <dbReference type="ARBA" id="ARBA00022898"/>
    </source>
</evidence>
<dbReference type="InterPro" id="IPR015422">
    <property type="entry name" value="PyrdxlP-dep_Trfase_small"/>
</dbReference>
<dbReference type="AlphaFoldDB" id="A0A7W9AG05"/>